<dbReference type="Pfam" id="PF07589">
    <property type="entry name" value="PEP-CTERM"/>
    <property type="match status" value="1"/>
</dbReference>
<dbReference type="RefSeq" id="WP_146391936.1">
    <property type="nucleotide sequence ID" value="NZ_SJPK01000006.1"/>
</dbReference>
<comment type="caution">
    <text evidence="3">The sequence shown here is derived from an EMBL/GenBank/DDBJ whole genome shotgun (WGS) entry which is preliminary data.</text>
</comment>
<evidence type="ECO:0000256" key="1">
    <source>
        <dbReference type="SAM" id="SignalP"/>
    </source>
</evidence>
<gene>
    <name evidence="3" type="ORF">CA85_29880</name>
</gene>
<dbReference type="EMBL" id="SJPK01000006">
    <property type="protein sequence ID" value="TWT66124.1"/>
    <property type="molecule type" value="Genomic_DNA"/>
</dbReference>
<name>A0A5C5XTC9_9BACT</name>
<feature type="chain" id="PRO_5023005136" description="Ice-binding protein C-terminal domain-containing protein" evidence="1">
    <location>
        <begin position="25"/>
        <end position="333"/>
    </location>
</feature>
<keyword evidence="1" id="KW-0732">Signal</keyword>
<accession>A0A5C5XTC9</accession>
<proteinExistence type="predicted"/>
<dbReference type="Proteomes" id="UP000318053">
    <property type="component" value="Unassembled WGS sequence"/>
</dbReference>
<evidence type="ECO:0000313" key="3">
    <source>
        <dbReference type="EMBL" id="TWT66124.1"/>
    </source>
</evidence>
<organism evidence="3 4">
    <name type="scientific">Allorhodopirellula solitaria</name>
    <dbReference type="NCBI Taxonomy" id="2527987"/>
    <lineage>
        <taxon>Bacteria</taxon>
        <taxon>Pseudomonadati</taxon>
        <taxon>Planctomycetota</taxon>
        <taxon>Planctomycetia</taxon>
        <taxon>Pirellulales</taxon>
        <taxon>Pirellulaceae</taxon>
        <taxon>Allorhodopirellula</taxon>
    </lineage>
</organism>
<sequence precursor="true">MKIRHLAVLSLASCLGLAPQTASAELLAGFHQFDEVTQVGVGYTKAGADEGIFAALSSITYNTGSTNTGGSTDNWYGPDGSYVYPGAPGAWAPASGGALTGQTPIAANSPGTINPPYVFETTNPAGPRLDPTYGGGSIPVPPNQIGGNDSTADGRIRSFNGTDVQIENNTSTIYRLDTFVFDAFVGDVSTAGAEVNMEDFVLTYFGADGSTSSAFVNVTEGYAGYNTQSGEDVNEALGDPLLVNNEIDYGFGTNYLDFVVDLNGFILNPGDIVSIGLNSTAINGTARGDNFAFFGTPTAVPEPSSALAIGALVSLGALIRRRKRKAESKLAAL</sequence>
<feature type="signal peptide" evidence="1">
    <location>
        <begin position="1"/>
        <end position="24"/>
    </location>
</feature>
<dbReference type="AlphaFoldDB" id="A0A5C5XTC9"/>
<evidence type="ECO:0000313" key="4">
    <source>
        <dbReference type="Proteomes" id="UP000318053"/>
    </source>
</evidence>
<dbReference type="NCBIfam" id="TIGR02595">
    <property type="entry name" value="PEP_CTERM"/>
    <property type="match status" value="1"/>
</dbReference>
<keyword evidence="4" id="KW-1185">Reference proteome</keyword>
<protein>
    <recommendedName>
        <fullName evidence="2">Ice-binding protein C-terminal domain-containing protein</fullName>
    </recommendedName>
</protein>
<evidence type="ECO:0000259" key="2">
    <source>
        <dbReference type="Pfam" id="PF07589"/>
    </source>
</evidence>
<feature type="domain" description="Ice-binding protein C-terminal" evidence="2">
    <location>
        <begin position="299"/>
        <end position="322"/>
    </location>
</feature>
<dbReference type="InterPro" id="IPR013424">
    <property type="entry name" value="Ice-binding_C"/>
</dbReference>
<reference evidence="3 4" key="1">
    <citation type="submission" date="2019-02" db="EMBL/GenBank/DDBJ databases">
        <title>Deep-cultivation of Planctomycetes and their phenomic and genomic characterization uncovers novel biology.</title>
        <authorList>
            <person name="Wiegand S."/>
            <person name="Jogler M."/>
            <person name="Boedeker C."/>
            <person name="Pinto D."/>
            <person name="Vollmers J."/>
            <person name="Rivas-Marin E."/>
            <person name="Kohn T."/>
            <person name="Peeters S.H."/>
            <person name="Heuer A."/>
            <person name="Rast P."/>
            <person name="Oberbeckmann S."/>
            <person name="Bunk B."/>
            <person name="Jeske O."/>
            <person name="Meyerdierks A."/>
            <person name="Storesund J.E."/>
            <person name="Kallscheuer N."/>
            <person name="Luecker S."/>
            <person name="Lage O.M."/>
            <person name="Pohl T."/>
            <person name="Merkel B.J."/>
            <person name="Hornburger P."/>
            <person name="Mueller R.-W."/>
            <person name="Bruemmer F."/>
            <person name="Labrenz M."/>
            <person name="Spormann A.M."/>
            <person name="Op Den Camp H."/>
            <person name="Overmann J."/>
            <person name="Amann R."/>
            <person name="Jetten M.S.M."/>
            <person name="Mascher T."/>
            <person name="Medema M.H."/>
            <person name="Devos D.P."/>
            <person name="Kaster A.-K."/>
            <person name="Ovreas L."/>
            <person name="Rohde M."/>
            <person name="Galperin M.Y."/>
            <person name="Jogler C."/>
        </authorList>
    </citation>
    <scope>NUCLEOTIDE SEQUENCE [LARGE SCALE GENOMIC DNA]</scope>
    <source>
        <strain evidence="3 4">CA85</strain>
    </source>
</reference>
<dbReference type="OrthoDB" id="9819366at2"/>